<sequence>MATTASINGSDSPSWSWNEIDWGDWHTILQLVPACIGCLGNLVVIIVLIPPRSQNRSTDILIGHLAVADFLTSIFLLPIPVVRTVPRNWLGVLYCGFLGLSSCRIVCIFSAIYILLAICCDRFLAVVYPLQFNRWITRWRATLVVVCIWLGSSIGQYTTTFTRLDRAKYECTVISLRRYSQITAGSLNFLFVFAVPALTMLLSQIFIARTLLRQSRRFNSDRNLPPFRPSVHLVARRKVLKMMAIAVAVFVVTLGPNQTSYYCYNLGIVPQGYLSGDFHRFTILLLATAPALTLSSTHHKTRSSGRHL</sequence>
<keyword evidence="3 6" id="KW-1133">Transmembrane helix</keyword>
<dbReference type="AlphaFoldDB" id="A0A7M7GJ09"/>
<dbReference type="GO" id="GO:0016020">
    <property type="term" value="C:membrane"/>
    <property type="evidence" value="ECO:0007669"/>
    <property type="project" value="UniProtKB-SubCell"/>
</dbReference>
<proteinExistence type="inferred from homology"/>
<feature type="transmembrane region" description="Helical" evidence="6">
    <location>
        <begin position="91"/>
        <end position="118"/>
    </location>
</feature>
<feature type="transmembrane region" description="Helical" evidence="6">
    <location>
        <begin position="61"/>
        <end position="79"/>
    </location>
</feature>
<feature type="transmembrane region" description="Helical" evidence="6">
    <location>
        <begin position="28"/>
        <end position="49"/>
    </location>
</feature>
<dbReference type="PANTHER" id="PTHR45698:SF1">
    <property type="entry name" value="TRACE AMINE-ASSOCIATED RECEPTOR 13C-LIKE"/>
    <property type="match status" value="1"/>
</dbReference>
<feature type="domain" description="G-protein coupled receptors family 1 profile" evidence="7">
    <location>
        <begin position="40"/>
        <end position="256"/>
    </location>
</feature>
<dbReference type="OrthoDB" id="8889623at2759"/>
<dbReference type="InterPro" id="IPR000276">
    <property type="entry name" value="GPCR_Rhodpsn"/>
</dbReference>
<dbReference type="PROSITE" id="PS50262">
    <property type="entry name" value="G_PROTEIN_RECEP_F1_2"/>
    <property type="match status" value="1"/>
</dbReference>
<comment type="similarity">
    <text evidence="5">Belongs to the G-protein coupled receptor 1 family.</text>
</comment>
<dbReference type="PROSITE" id="PS00237">
    <property type="entry name" value="G_PROTEIN_RECEP_F1_1"/>
    <property type="match status" value="1"/>
</dbReference>
<dbReference type="PRINTS" id="PR00237">
    <property type="entry name" value="GPCRRHODOPSN"/>
</dbReference>
<keyword evidence="5" id="KW-0297">G-protein coupled receptor</keyword>
<dbReference type="GO" id="GO:0004930">
    <property type="term" value="F:G protein-coupled receptor activity"/>
    <property type="evidence" value="ECO:0007669"/>
    <property type="project" value="UniProtKB-KW"/>
</dbReference>
<keyword evidence="4 6" id="KW-0472">Membrane</keyword>
<evidence type="ECO:0000256" key="1">
    <source>
        <dbReference type="ARBA" id="ARBA00004370"/>
    </source>
</evidence>
<dbReference type="Gene3D" id="1.20.1070.10">
    <property type="entry name" value="Rhodopsin 7-helix transmembrane proteins"/>
    <property type="match status" value="1"/>
</dbReference>
<dbReference type="InterPro" id="IPR017452">
    <property type="entry name" value="GPCR_Rhodpsn_7TM"/>
</dbReference>
<name>A0A7M7GJ09_STRPU</name>
<feature type="transmembrane region" description="Helical" evidence="6">
    <location>
        <begin position="139"/>
        <end position="158"/>
    </location>
</feature>
<dbReference type="Pfam" id="PF00001">
    <property type="entry name" value="7tm_1"/>
    <property type="match status" value="1"/>
</dbReference>
<dbReference type="PANTHER" id="PTHR45698">
    <property type="entry name" value="TRACE AMINE-ASSOCIATED RECEPTOR 19N-RELATED"/>
    <property type="match status" value="1"/>
</dbReference>
<feature type="transmembrane region" description="Helical" evidence="6">
    <location>
        <begin position="278"/>
        <end position="297"/>
    </location>
</feature>
<evidence type="ECO:0000256" key="2">
    <source>
        <dbReference type="ARBA" id="ARBA00022692"/>
    </source>
</evidence>
<dbReference type="RefSeq" id="XP_003729483.1">
    <property type="nucleotide sequence ID" value="XM_003729435.1"/>
</dbReference>
<evidence type="ECO:0000313" key="8">
    <source>
        <dbReference type="EnsemblMetazoa" id="XP_003729483"/>
    </source>
</evidence>
<reference evidence="9" key="1">
    <citation type="submission" date="2015-02" db="EMBL/GenBank/DDBJ databases">
        <title>Genome sequencing for Strongylocentrotus purpuratus.</title>
        <authorList>
            <person name="Murali S."/>
            <person name="Liu Y."/>
            <person name="Vee V."/>
            <person name="English A."/>
            <person name="Wang M."/>
            <person name="Skinner E."/>
            <person name="Han Y."/>
            <person name="Muzny D.M."/>
            <person name="Worley K.C."/>
            <person name="Gibbs R.A."/>
        </authorList>
    </citation>
    <scope>NUCLEOTIDE SEQUENCE</scope>
</reference>
<evidence type="ECO:0000313" key="9">
    <source>
        <dbReference type="Proteomes" id="UP000007110"/>
    </source>
</evidence>
<comment type="subcellular location">
    <subcellularLocation>
        <location evidence="1">Membrane</location>
    </subcellularLocation>
</comment>
<feature type="transmembrane region" description="Helical" evidence="6">
    <location>
        <begin position="239"/>
        <end position="258"/>
    </location>
</feature>
<evidence type="ECO:0000256" key="5">
    <source>
        <dbReference type="RuleBase" id="RU000688"/>
    </source>
</evidence>
<evidence type="ECO:0000256" key="6">
    <source>
        <dbReference type="SAM" id="Phobius"/>
    </source>
</evidence>
<evidence type="ECO:0000259" key="7">
    <source>
        <dbReference type="PROSITE" id="PS50262"/>
    </source>
</evidence>
<keyword evidence="5" id="KW-0807">Transducer</keyword>
<evidence type="ECO:0000256" key="3">
    <source>
        <dbReference type="ARBA" id="ARBA00022989"/>
    </source>
</evidence>
<organism evidence="8 9">
    <name type="scientific">Strongylocentrotus purpuratus</name>
    <name type="common">Purple sea urchin</name>
    <dbReference type="NCBI Taxonomy" id="7668"/>
    <lineage>
        <taxon>Eukaryota</taxon>
        <taxon>Metazoa</taxon>
        <taxon>Echinodermata</taxon>
        <taxon>Eleutherozoa</taxon>
        <taxon>Echinozoa</taxon>
        <taxon>Echinoidea</taxon>
        <taxon>Euechinoidea</taxon>
        <taxon>Echinacea</taxon>
        <taxon>Camarodonta</taxon>
        <taxon>Echinidea</taxon>
        <taxon>Strongylocentrotidae</taxon>
        <taxon>Strongylocentrotus</taxon>
    </lineage>
</organism>
<keyword evidence="2 5" id="KW-0812">Transmembrane</keyword>
<dbReference type="InParanoid" id="A0A7M7GJ09"/>
<feature type="transmembrane region" description="Helical" evidence="6">
    <location>
        <begin position="189"/>
        <end position="212"/>
    </location>
</feature>
<dbReference type="KEGG" id="spu:100888243"/>
<keyword evidence="9" id="KW-1185">Reference proteome</keyword>
<dbReference type="GeneID" id="100888243"/>
<evidence type="ECO:0000256" key="4">
    <source>
        <dbReference type="ARBA" id="ARBA00023136"/>
    </source>
</evidence>
<accession>A0A7M7GJ09</accession>
<dbReference type="CDD" id="cd00637">
    <property type="entry name" value="7tm_classA_rhodopsin-like"/>
    <property type="match status" value="1"/>
</dbReference>
<reference evidence="8" key="2">
    <citation type="submission" date="2021-01" db="UniProtKB">
        <authorList>
            <consortium name="EnsemblMetazoa"/>
        </authorList>
    </citation>
    <scope>IDENTIFICATION</scope>
</reference>
<keyword evidence="5" id="KW-0675">Receptor</keyword>
<dbReference type="SUPFAM" id="SSF81321">
    <property type="entry name" value="Family A G protein-coupled receptor-like"/>
    <property type="match status" value="1"/>
</dbReference>
<dbReference type="EnsemblMetazoa" id="XM_003729435">
    <property type="protein sequence ID" value="XP_003729483"/>
    <property type="gene ID" value="LOC100888243"/>
</dbReference>
<protein>
    <recommendedName>
        <fullName evidence="7">G-protein coupled receptors family 1 profile domain-containing protein</fullName>
    </recommendedName>
</protein>
<dbReference type="Proteomes" id="UP000007110">
    <property type="component" value="Unassembled WGS sequence"/>
</dbReference>
<dbReference type="OMA" id="YPLQFNR"/>